<feature type="region of interest" description="Disordered" evidence="1">
    <location>
        <begin position="76"/>
        <end position="105"/>
    </location>
</feature>
<dbReference type="EMBL" id="JAJSOF020000023">
    <property type="protein sequence ID" value="KAJ4435796.1"/>
    <property type="molecule type" value="Genomic_DNA"/>
</dbReference>
<reference evidence="2 3" key="1">
    <citation type="journal article" date="2022" name="Allergy">
        <title>Genome assembly and annotation of Periplaneta americana reveal a comprehensive cockroach allergen profile.</title>
        <authorList>
            <person name="Wang L."/>
            <person name="Xiong Q."/>
            <person name="Saelim N."/>
            <person name="Wang L."/>
            <person name="Nong W."/>
            <person name="Wan A.T."/>
            <person name="Shi M."/>
            <person name="Liu X."/>
            <person name="Cao Q."/>
            <person name="Hui J.H.L."/>
            <person name="Sookrung N."/>
            <person name="Leung T.F."/>
            <person name="Tungtrongchitr A."/>
            <person name="Tsui S.K.W."/>
        </authorList>
    </citation>
    <scope>NUCLEOTIDE SEQUENCE [LARGE SCALE GENOMIC DNA]</scope>
    <source>
        <strain evidence="2">PWHHKU_190912</strain>
    </source>
</reference>
<keyword evidence="3" id="KW-1185">Reference proteome</keyword>
<protein>
    <submittedName>
        <fullName evidence="2">Uncharacterized protein</fullName>
    </submittedName>
</protein>
<comment type="caution">
    <text evidence="2">The sequence shown here is derived from an EMBL/GenBank/DDBJ whole genome shotgun (WGS) entry which is preliminary data.</text>
</comment>
<organism evidence="2 3">
    <name type="scientific">Periplaneta americana</name>
    <name type="common">American cockroach</name>
    <name type="synonym">Blatta americana</name>
    <dbReference type="NCBI Taxonomy" id="6978"/>
    <lineage>
        <taxon>Eukaryota</taxon>
        <taxon>Metazoa</taxon>
        <taxon>Ecdysozoa</taxon>
        <taxon>Arthropoda</taxon>
        <taxon>Hexapoda</taxon>
        <taxon>Insecta</taxon>
        <taxon>Pterygota</taxon>
        <taxon>Neoptera</taxon>
        <taxon>Polyneoptera</taxon>
        <taxon>Dictyoptera</taxon>
        <taxon>Blattodea</taxon>
        <taxon>Blattoidea</taxon>
        <taxon>Blattidae</taxon>
        <taxon>Blattinae</taxon>
        <taxon>Periplaneta</taxon>
    </lineage>
</organism>
<name>A0ABQ8SPW4_PERAM</name>
<dbReference type="Proteomes" id="UP001148838">
    <property type="component" value="Unassembled WGS sequence"/>
</dbReference>
<gene>
    <name evidence="2" type="ORF">ANN_18415</name>
</gene>
<sequence>MAGLCEGGNEPPGSLKAICTGFLYEHVSFTFLTKEAMLGFLNLLARFEFTNLLCQGAELAREGWKAWGKRWFPVHNPPALNDVSVARTQSHKTDTEYKSPPLQSQ</sequence>
<evidence type="ECO:0000256" key="1">
    <source>
        <dbReference type="SAM" id="MobiDB-lite"/>
    </source>
</evidence>
<evidence type="ECO:0000313" key="2">
    <source>
        <dbReference type="EMBL" id="KAJ4435796.1"/>
    </source>
</evidence>
<proteinExistence type="predicted"/>
<accession>A0ABQ8SPW4</accession>
<evidence type="ECO:0000313" key="3">
    <source>
        <dbReference type="Proteomes" id="UP001148838"/>
    </source>
</evidence>